<evidence type="ECO:0000313" key="2">
    <source>
        <dbReference type="EMBL" id="KAJ7386823.1"/>
    </source>
</evidence>
<feature type="region of interest" description="Disordered" evidence="1">
    <location>
        <begin position="1"/>
        <end position="23"/>
    </location>
</feature>
<dbReference type="Proteomes" id="UP001163046">
    <property type="component" value="Unassembled WGS sequence"/>
</dbReference>
<feature type="compositionally biased region" description="Polar residues" evidence="1">
    <location>
        <begin position="1"/>
        <end position="10"/>
    </location>
</feature>
<proteinExistence type="predicted"/>
<protein>
    <submittedName>
        <fullName evidence="2">Uncharacterized protein</fullName>
    </submittedName>
</protein>
<evidence type="ECO:0000313" key="3">
    <source>
        <dbReference type="Proteomes" id="UP001163046"/>
    </source>
</evidence>
<dbReference type="AlphaFoldDB" id="A0A9W9ZRX3"/>
<gene>
    <name evidence="2" type="ORF">OS493_006853</name>
</gene>
<organism evidence="2 3">
    <name type="scientific">Desmophyllum pertusum</name>
    <dbReference type="NCBI Taxonomy" id="174260"/>
    <lineage>
        <taxon>Eukaryota</taxon>
        <taxon>Metazoa</taxon>
        <taxon>Cnidaria</taxon>
        <taxon>Anthozoa</taxon>
        <taxon>Hexacorallia</taxon>
        <taxon>Scleractinia</taxon>
        <taxon>Caryophylliina</taxon>
        <taxon>Caryophylliidae</taxon>
        <taxon>Desmophyllum</taxon>
    </lineage>
</organism>
<dbReference type="EMBL" id="MU825875">
    <property type="protein sequence ID" value="KAJ7386823.1"/>
    <property type="molecule type" value="Genomic_DNA"/>
</dbReference>
<keyword evidence="3" id="KW-1185">Reference proteome</keyword>
<sequence>MSNPRGSRSPDTAPMKINGYQPSNCDKQEREIAKFESIRDAYREVTAYIDSDPSRYCCTIEAGNQVKFWKATELPVQLKKVDGKITFFHSEELTIKWTN</sequence>
<accession>A0A9W9ZRX3</accession>
<evidence type="ECO:0000256" key="1">
    <source>
        <dbReference type="SAM" id="MobiDB-lite"/>
    </source>
</evidence>
<name>A0A9W9ZRX3_9CNID</name>
<comment type="caution">
    <text evidence="2">The sequence shown here is derived from an EMBL/GenBank/DDBJ whole genome shotgun (WGS) entry which is preliminary data.</text>
</comment>
<reference evidence="2" key="1">
    <citation type="submission" date="2023-01" db="EMBL/GenBank/DDBJ databases">
        <title>Genome assembly of the deep-sea coral Lophelia pertusa.</title>
        <authorList>
            <person name="Herrera S."/>
            <person name="Cordes E."/>
        </authorList>
    </citation>
    <scope>NUCLEOTIDE SEQUENCE</scope>
    <source>
        <strain evidence="2">USNM1676648</strain>
        <tissue evidence="2">Polyp</tissue>
    </source>
</reference>